<evidence type="ECO:0000313" key="2">
    <source>
        <dbReference type="EMBL" id="ASN72664.1"/>
    </source>
</evidence>
<feature type="coiled-coil region" evidence="1">
    <location>
        <begin position="1"/>
        <end position="61"/>
    </location>
</feature>
<dbReference type="EMBL" id="MF417967">
    <property type="protein sequence ID" value="ASN72664.1"/>
    <property type="molecule type" value="Genomic_DNA"/>
</dbReference>
<sequence length="61" mass="7276">MNIKQIMIDGLKRSIEQTEKEIEGYSKPCDKRVAQGRTAHREFLKKKLKKMKKQLKELEDE</sequence>
<protein>
    <submittedName>
        <fullName evidence="2">Uncharacterized protein</fullName>
    </submittedName>
</protein>
<name>A0A2H4JBP8_9CAUD</name>
<accession>A0A2H4JBP8</accession>
<reference evidence="2" key="1">
    <citation type="submission" date="2017-06" db="EMBL/GenBank/DDBJ databases">
        <title>Novel phages from South African skin metaviromes.</title>
        <authorList>
            <person name="van Zyl L.J."/>
            <person name="Abrahams Y."/>
            <person name="Stander E.A."/>
            <person name="Kirby B.M."/>
            <person name="Clavaud C."/>
            <person name="Farcet C."/>
            <person name="Breton L."/>
            <person name="Trindade M.I."/>
        </authorList>
    </citation>
    <scope>NUCLEOTIDE SEQUENCE</scope>
</reference>
<keyword evidence="1" id="KW-0175">Coiled coil</keyword>
<evidence type="ECO:0000256" key="1">
    <source>
        <dbReference type="SAM" id="Coils"/>
    </source>
</evidence>
<organism evidence="2">
    <name type="scientific">uncultured Caudovirales phage</name>
    <dbReference type="NCBI Taxonomy" id="2100421"/>
    <lineage>
        <taxon>Viruses</taxon>
        <taxon>Duplodnaviria</taxon>
        <taxon>Heunggongvirae</taxon>
        <taxon>Uroviricota</taxon>
        <taxon>Caudoviricetes</taxon>
        <taxon>Peduoviridae</taxon>
        <taxon>Maltschvirus</taxon>
        <taxon>Maltschvirus maltsch</taxon>
    </lineage>
</organism>
<gene>
    <name evidence="2" type="ORF">3S16_11</name>
</gene>
<proteinExistence type="predicted"/>